<proteinExistence type="evidence at transcript level"/>
<dbReference type="ExpressionAtlas" id="B6TFK3">
    <property type="expression patterns" value="baseline and differential"/>
</dbReference>
<protein>
    <submittedName>
        <fullName evidence="1">Uncharacterized protein</fullName>
    </submittedName>
</protein>
<dbReference type="AlphaFoldDB" id="B6TFK3"/>
<reference evidence="1" key="1">
    <citation type="journal article" date="2009" name="Plant Mol. Biol.">
        <title>Insights into corn genes derived from large-scale cDNA sequencing.</title>
        <authorList>
            <person name="Alexandrov N.N."/>
            <person name="Brover V.V."/>
            <person name="Freidin S."/>
            <person name="Troukhan M.E."/>
            <person name="Tatarinova T.V."/>
            <person name="Zhang H."/>
            <person name="Swaller T.J."/>
            <person name="Lu Y.P."/>
            <person name="Bouck J."/>
            <person name="Flavell R.B."/>
            <person name="Feldmann K.A."/>
        </authorList>
    </citation>
    <scope>NUCLEOTIDE SEQUENCE</scope>
</reference>
<dbReference type="EMBL" id="EU963768">
    <property type="protein sequence ID" value="ACG35886.1"/>
    <property type="molecule type" value="mRNA"/>
</dbReference>
<sequence>MRAMALDVQSLINERENIKIQESLCSSYFGNSIKEMENEVQILKDGSRKMNSDISSVAKDTTEKVEVLHSAIEKVQVIADEWVKMNYTINRIWSFTKETEKRVEGLYSDLMKGFKQTKRKVPFWRD</sequence>
<organism evidence="1">
    <name type="scientific">Zea mays</name>
    <name type="common">Maize</name>
    <dbReference type="NCBI Taxonomy" id="4577"/>
    <lineage>
        <taxon>Eukaryota</taxon>
        <taxon>Viridiplantae</taxon>
        <taxon>Streptophyta</taxon>
        <taxon>Embryophyta</taxon>
        <taxon>Tracheophyta</taxon>
        <taxon>Spermatophyta</taxon>
        <taxon>Magnoliopsida</taxon>
        <taxon>Liliopsida</taxon>
        <taxon>Poales</taxon>
        <taxon>Poaceae</taxon>
        <taxon>PACMAD clade</taxon>
        <taxon>Panicoideae</taxon>
        <taxon>Andropogonodae</taxon>
        <taxon>Andropogoneae</taxon>
        <taxon>Tripsacinae</taxon>
        <taxon>Zea</taxon>
    </lineage>
</organism>
<evidence type="ECO:0000313" key="1">
    <source>
        <dbReference type="EMBL" id="ACG35886.1"/>
    </source>
</evidence>
<dbReference type="PANTHER" id="PTHR34360:SF6">
    <property type="entry name" value="OS02G0306550 PROTEIN"/>
    <property type="match status" value="1"/>
</dbReference>
<name>B6TFK3_MAIZE</name>
<dbReference type="PANTHER" id="PTHR34360">
    <property type="entry name" value="OS08G0519400 PROTEIN"/>
    <property type="match status" value="1"/>
</dbReference>
<accession>B6TFK3</accession>